<evidence type="ECO:0000256" key="5">
    <source>
        <dbReference type="ARBA" id="ARBA00022777"/>
    </source>
</evidence>
<dbReference type="PANTHER" id="PTHR45637">
    <property type="entry name" value="FLIPPASE KINASE 1-RELATED"/>
    <property type="match status" value="1"/>
</dbReference>
<reference evidence="10 11" key="1">
    <citation type="submission" date="2019-05" db="EMBL/GenBank/DDBJ databases">
        <title>Mikania micrantha, genome provides insights into the molecular mechanism of rapid growth.</title>
        <authorList>
            <person name="Liu B."/>
        </authorList>
    </citation>
    <scope>NUCLEOTIDE SEQUENCE [LARGE SCALE GENOMIC DNA]</scope>
    <source>
        <strain evidence="10">NLD-2019</strain>
        <tissue evidence="10">Leaf</tissue>
    </source>
</reference>
<comment type="catalytic activity">
    <reaction evidence="7">
        <text>L-threonyl-[protein] + ATP = O-phospho-L-threonyl-[protein] + ADP + H(+)</text>
        <dbReference type="Rhea" id="RHEA:46608"/>
        <dbReference type="Rhea" id="RHEA-COMP:11060"/>
        <dbReference type="Rhea" id="RHEA-COMP:11605"/>
        <dbReference type="ChEBI" id="CHEBI:15378"/>
        <dbReference type="ChEBI" id="CHEBI:30013"/>
        <dbReference type="ChEBI" id="CHEBI:30616"/>
        <dbReference type="ChEBI" id="CHEBI:61977"/>
        <dbReference type="ChEBI" id="CHEBI:456216"/>
        <dbReference type="EC" id="2.7.11.1"/>
    </reaction>
</comment>
<evidence type="ECO:0000313" key="11">
    <source>
        <dbReference type="Proteomes" id="UP000326396"/>
    </source>
</evidence>
<name>A0A5N6PV61_9ASTR</name>
<comment type="catalytic activity">
    <reaction evidence="8">
        <text>L-seryl-[protein] + ATP = O-phospho-L-seryl-[protein] + ADP + H(+)</text>
        <dbReference type="Rhea" id="RHEA:17989"/>
        <dbReference type="Rhea" id="RHEA-COMP:9863"/>
        <dbReference type="Rhea" id="RHEA-COMP:11604"/>
        <dbReference type="ChEBI" id="CHEBI:15378"/>
        <dbReference type="ChEBI" id="CHEBI:29999"/>
        <dbReference type="ChEBI" id="CHEBI:30616"/>
        <dbReference type="ChEBI" id="CHEBI:83421"/>
        <dbReference type="ChEBI" id="CHEBI:456216"/>
        <dbReference type="EC" id="2.7.11.1"/>
    </reaction>
</comment>
<dbReference type="InterPro" id="IPR011009">
    <property type="entry name" value="Kinase-like_dom_sf"/>
</dbReference>
<dbReference type="Proteomes" id="UP000326396">
    <property type="component" value="Linkage Group LG10"/>
</dbReference>
<gene>
    <name evidence="10" type="ORF">E3N88_04702</name>
</gene>
<evidence type="ECO:0000256" key="8">
    <source>
        <dbReference type="ARBA" id="ARBA00048679"/>
    </source>
</evidence>
<keyword evidence="11" id="KW-1185">Reference proteome</keyword>
<keyword evidence="2" id="KW-0723">Serine/threonine-protein kinase</keyword>
<protein>
    <recommendedName>
        <fullName evidence="1">non-specific serine/threonine protein kinase</fullName>
        <ecNumber evidence="1">2.7.11.1</ecNumber>
    </recommendedName>
</protein>
<keyword evidence="4" id="KW-0547">Nucleotide-binding</keyword>
<evidence type="ECO:0000256" key="3">
    <source>
        <dbReference type="ARBA" id="ARBA00022679"/>
    </source>
</evidence>
<evidence type="ECO:0000256" key="2">
    <source>
        <dbReference type="ARBA" id="ARBA00022527"/>
    </source>
</evidence>
<dbReference type="PROSITE" id="PS50011">
    <property type="entry name" value="PROTEIN_KINASE_DOM"/>
    <property type="match status" value="1"/>
</dbReference>
<dbReference type="EMBL" id="SZYD01000002">
    <property type="protein sequence ID" value="KAD7117434.1"/>
    <property type="molecule type" value="Genomic_DNA"/>
</dbReference>
<dbReference type="AlphaFoldDB" id="A0A5N6PV61"/>
<evidence type="ECO:0000313" key="10">
    <source>
        <dbReference type="EMBL" id="KAD7117434.1"/>
    </source>
</evidence>
<dbReference type="EC" id="2.7.11.1" evidence="1"/>
<evidence type="ECO:0000256" key="4">
    <source>
        <dbReference type="ARBA" id="ARBA00022741"/>
    </source>
</evidence>
<keyword evidence="5" id="KW-0418">Kinase</keyword>
<dbReference type="GO" id="GO:0004674">
    <property type="term" value="F:protein serine/threonine kinase activity"/>
    <property type="evidence" value="ECO:0007669"/>
    <property type="project" value="UniProtKB-KW"/>
</dbReference>
<sequence>MIRSPLLPSAKPTSAQSTSFVETQEYCAPQIMKGEGMEVLDWRTFGISLYELLFGRTLFKGSGNRATLFNVVDQPLWFPGSPSVSFSARDLIKGLLVKEPQHKLAYKQGATEMIKQHPFFKGSTGCP</sequence>
<proteinExistence type="predicted"/>
<dbReference type="Pfam" id="PF00069">
    <property type="entry name" value="Pkinase"/>
    <property type="match status" value="1"/>
</dbReference>
<evidence type="ECO:0000256" key="1">
    <source>
        <dbReference type="ARBA" id="ARBA00012513"/>
    </source>
</evidence>
<dbReference type="InterPro" id="IPR000719">
    <property type="entry name" value="Prot_kinase_dom"/>
</dbReference>
<organism evidence="10 11">
    <name type="scientific">Mikania micrantha</name>
    <name type="common">bitter vine</name>
    <dbReference type="NCBI Taxonomy" id="192012"/>
    <lineage>
        <taxon>Eukaryota</taxon>
        <taxon>Viridiplantae</taxon>
        <taxon>Streptophyta</taxon>
        <taxon>Embryophyta</taxon>
        <taxon>Tracheophyta</taxon>
        <taxon>Spermatophyta</taxon>
        <taxon>Magnoliopsida</taxon>
        <taxon>eudicotyledons</taxon>
        <taxon>Gunneridae</taxon>
        <taxon>Pentapetalae</taxon>
        <taxon>asterids</taxon>
        <taxon>campanulids</taxon>
        <taxon>Asterales</taxon>
        <taxon>Asteraceae</taxon>
        <taxon>Asteroideae</taxon>
        <taxon>Heliantheae alliance</taxon>
        <taxon>Eupatorieae</taxon>
        <taxon>Mikania</taxon>
    </lineage>
</organism>
<dbReference type="GO" id="GO:0005524">
    <property type="term" value="F:ATP binding"/>
    <property type="evidence" value="ECO:0007669"/>
    <property type="project" value="UniProtKB-KW"/>
</dbReference>
<evidence type="ECO:0000256" key="6">
    <source>
        <dbReference type="ARBA" id="ARBA00022840"/>
    </source>
</evidence>
<dbReference type="Gene3D" id="1.10.510.10">
    <property type="entry name" value="Transferase(Phosphotransferase) domain 1"/>
    <property type="match status" value="1"/>
</dbReference>
<dbReference type="SUPFAM" id="SSF56112">
    <property type="entry name" value="Protein kinase-like (PK-like)"/>
    <property type="match status" value="1"/>
</dbReference>
<feature type="domain" description="Protein kinase" evidence="9">
    <location>
        <begin position="1"/>
        <end position="120"/>
    </location>
</feature>
<dbReference type="OrthoDB" id="432483at2759"/>
<evidence type="ECO:0000259" key="9">
    <source>
        <dbReference type="PROSITE" id="PS50011"/>
    </source>
</evidence>
<keyword evidence="3" id="KW-0808">Transferase</keyword>
<comment type="caution">
    <text evidence="10">The sequence shown here is derived from an EMBL/GenBank/DDBJ whole genome shotgun (WGS) entry which is preliminary data.</text>
</comment>
<keyword evidence="6" id="KW-0067">ATP-binding</keyword>
<accession>A0A5N6PV61</accession>
<evidence type="ECO:0000256" key="7">
    <source>
        <dbReference type="ARBA" id="ARBA00047899"/>
    </source>
</evidence>